<protein>
    <submittedName>
        <fullName evidence="10">TonB-linked outer membrane protein, SusC/RagA family</fullName>
    </submittedName>
</protein>
<dbReference type="EMBL" id="LT629740">
    <property type="protein sequence ID" value="SDT07832.1"/>
    <property type="molecule type" value="Genomic_DNA"/>
</dbReference>
<evidence type="ECO:0000256" key="6">
    <source>
        <dbReference type="ARBA" id="ARBA00023237"/>
    </source>
</evidence>
<dbReference type="InterPro" id="IPR008969">
    <property type="entry name" value="CarboxyPept-like_regulatory"/>
</dbReference>
<name>A0A1H1XFD4_MUCMA</name>
<feature type="domain" description="TonB-dependent receptor plug" evidence="9">
    <location>
        <begin position="130"/>
        <end position="256"/>
    </location>
</feature>
<dbReference type="NCBIfam" id="TIGR04057">
    <property type="entry name" value="SusC_RagA_signa"/>
    <property type="match status" value="1"/>
</dbReference>
<feature type="transmembrane region" description="Helical" evidence="8">
    <location>
        <begin position="12"/>
        <end position="32"/>
    </location>
</feature>
<sequence length="1049" mass="113347">MKKNFYTQKINLVLKIAALNLLFMVLFSNFAAAQANINIKGKLTDGVTNETLPGVTIQVKGTANAVSTDANGLYSITAGSTSTLVFKFIGYAPKEIAIAGRTAIDVKLQPETTELKDVVVTALGITKQNKAVGYSVSTIKGATITEARQNSFVNSLEGRVAGVNVSGVATGPNGASNVVIRGITNMTGNNQPLYVLNGIPLVNNNYNTGDQGHDGYGGKDGGDGIGDINPDDIETISILKGAAATALYGYRGSNGVILITTKKGKTGEGLGVEINSNFVRENVIDETDFQTEYGQGSNGAKPVSAADALSSMESSWGAKLDGSNTYQFDGVERPYSEAAKGNLSRFYRPGNNFTNTVSFSKGFGDDGATRFSVSDLNDESYVPNAGLQRLTFNQTTNLKFGKHLTLDLSSQYVSEYTKNAPNISDAIGNLNWAPMFVPPNINITTLKGPNGNGTVAGDSGVELNAFGDPYTTNPYFAAYELQGAIHRNRFTGSANTKYTFDDGFFIGLQVADDYTNDRTTNIEPAGTGYVVDEGLTGDMMEENVKQTELNIDLTGGKKFKFGKDFTLDLLLGGNYRKSQQEYLTAKGNNFAIPFLYTIGNLENPIESLQTNNEEYQSLYGSADVGYKSFLYLTVTGRNDWYSTLSPGKITYLYPSVSGSFVFSELLHMPDMDLGKLRLSYADVGGAADNPYQTLQTYGIQGTYTPPGGGIYPIGVAGSLQVPNSALKPSSRREIEAGTEMDFFKNRLRFDLTIFQKRVTDDIIPVTIDYTSSYTSALLNVGTLRYNGVELELGGTPVKSQNFTWDVDFNAAYIKGKVISLGGQPQITLGSEAQDWGSGAYTAQVVGKEPSQIFAPSPALDANGKIIIDPGLGAPDQTLSQPKDFGSAENPWAGGINNSFKYKHFTLSFLIDGKFGGKIFSNTNIIAYQQGLSKATLAGRDLLYGTDKQTASAYYNDWAFADQGMFVYDDSFIKFRQVIFGYDFPSTLFNNKIIHGLRLSFVCHNVFTIMKHTPNFDPESTYSASVYSQGLEAPAVPYSRTLGLNLNIKL</sequence>
<organism evidence="10 11">
    <name type="scientific">Mucilaginibacter mallensis</name>
    <dbReference type="NCBI Taxonomy" id="652787"/>
    <lineage>
        <taxon>Bacteria</taxon>
        <taxon>Pseudomonadati</taxon>
        <taxon>Bacteroidota</taxon>
        <taxon>Sphingobacteriia</taxon>
        <taxon>Sphingobacteriales</taxon>
        <taxon>Sphingobacteriaceae</taxon>
        <taxon>Mucilaginibacter</taxon>
    </lineage>
</organism>
<dbReference type="SUPFAM" id="SSF49464">
    <property type="entry name" value="Carboxypeptidase regulatory domain-like"/>
    <property type="match status" value="1"/>
</dbReference>
<evidence type="ECO:0000256" key="8">
    <source>
        <dbReference type="SAM" id="Phobius"/>
    </source>
</evidence>
<dbReference type="NCBIfam" id="TIGR04056">
    <property type="entry name" value="OMP_RagA_SusC"/>
    <property type="match status" value="1"/>
</dbReference>
<evidence type="ECO:0000313" key="10">
    <source>
        <dbReference type="EMBL" id="SDT07832.1"/>
    </source>
</evidence>
<keyword evidence="4 7" id="KW-0812">Transmembrane</keyword>
<dbReference type="InterPro" id="IPR037066">
    <property type="entry name" value="Plug_dom_sf"/>
</dbReference>
<keyword evidence="11" id="KW-1185">Reference proteome</keyword>
<keyword evidence="6 7" id="KW-0998">Cell outer membrane</keyword>
<dbReference type="InterPro" id="IPR012910">
    <property type="entry name" value="Plug_dom"/>
</dbReference>
<gene>
    <name evidence="10" type="ORF">SAMN05216490_2436</name>
</gene>
<dbReference type="PROSITE" id="PS52016">
    <property type="entry name" value="TONB_DEPENDENT_REC_3"/>
    <property type="match status" value="1"/>
</dbReference>
<evidence type="ECO:0000256" key="7">
    <source>
        <dbReference type="PROSITE-ProRule" id="PRU01360"/>
    </source>
</evidence>
<comment type="similarity">
    <text evidence="7">Belongs to the TonB-dependent receptor family.</text>
</comment>
<comment type="subcellular location">
    <subcellularLocation>
        <location evidence="1 7">Cell outer membrane</location>
        <topology evidence="1 7">Multi-pass membrane protein</topology>
    </subcellularLocation>
</comment>
<dbReference type="OrthoDB" id="9768177at2"/>
<dbReference type="STRING" id="652787.SAMN05216490_2436"/>
<dbReference type="AlphaFoldDB" id="A0A1H1XFD4"/>
<dbReference type="InterPro" id="IPR023997">
    <property type="entry name" value="TonB-dep_OMP_SusC/RagA_CS"/>
</dbReference>
<dbReference type="Gene3D" id="2.60.40.1120">
    <property type="entry name" value="Carboxypeptidase-like, regulatory domain"/>
    <property type="match status" value="1"/>
</dbReference>
<dbReference type="Proteomes" id="UP000199679">
    <property type="component" value="Chromosome I"/>
</dbReference>
<reference evidence="10 11" key="1">
    <citation type="submission" date="2016-10" db="EMBL/GenBank/DDBJ databases">
        <authorList>
            <person name="de Groot N.N."/>
        </authorList>
    </citation>
    <scope>NUCLEOTIDE SEQUENCE [LARGE SCALE GENOMIC DNA]</scope>
    <source>
        <strain evidence="10 11">MP1X4</strain>
    </source>
</reference>
<dbReference type="GO" id="GO:0009279">
    <property type="term" value="C:cell outer membrane"/>
    <property type="evidence" value="ECO:0007669"/>
    <property type="project" value="UniProtKB-SubCell"/>
</dbReference>
<dbReference type="InterPro" id="IPR023996">
    <property type="entry name" value="TonB-dep_OMP_SusC/RagA"/>
</dbReference>
<dbReference type="Pfam" id="PF13715">
    <property type="entry name" value="CarbopepD_reg_2"/>
    <property type="match status" value="1"/>
</dbReference>
<evidence type="ECO:0000313" key="11">
    <source>
        <dbReference type="Proteomes" id="UP000199679"/>
    </source>
</evidence>
<dbReference type="Gene3D" id="2.170.130.10">
    <property type="entry name" value="TonB-dependent receptor, plug domain"/>
    <property type="match status" value="1"/>
</dbReference>
<dbReference type="Gene3D" id="2.40.170.20">
    <property type="entry name" value="TonB-dependent receptor, beta-barrel domain"/>
    <property type="match status" value="1"/>
</dbReference>
<dbReference type="Pfam" id="PF07715">
    <property type="entry name" value="Plug"/>
    <property type="match status" value="1"/>
</dbReference>
<evidence type="ECO:0000256" key="1">
    <source>
        <dbReference type="ARBA" id="ARBA00004571"/>
    </source>
</evidence>
<evidence type="ECO:0000256" key="3">
    <source>
        <dbReference type="ARBA" id="ARBA00022452"/>
    </source>
</evidence>
<keyword evidence="8" id="KW-1133">Transmembrane helix</keyword>
<proteinExistence type="inferred from homology"/>
<dbReference type="SUPFAM" id="SSF56935">
    <property type="entry name" value="Porins"/>
    <property type="match status" value="1"/>
</dbReference>
<keyword evidence="5 7" id="KW-0472">Membrane</keyword>
<keyword evidence="3 7" id="KW-1134">Transmembrane beta strand</keyword>
<evidence type="ECO:0000256" key="5">
    <source>
        <dbReference type="ARBA" id="ARBA00023136"/>
    </source>
</evidence>
<dbReference type="InterPro" id="IPR036942">
    <property type="entry name" value="Beta-barrel_TonB_sf"/>
</dbReference>
<dbReference type="RefSeq" id="WP_091372886.1">
    <property type="nucleotide sequence ID" value="NZ_LT629740.1"/>
</dbReference>
<evidence type="ECO:0000256" key="4">
    <source>
        <dbReference type="ARBA" id="ARBA00022692"/>
    </source>
</evidence>
<accession>A0A1H1XFD4</accession>
<evidence type="ECO:0000256" key="2">
    <source>
        <dbReference type="ARBA" id="ARBA00022448"/>
    </source>
</evidence>
<dbReference type="InterPro" id="IPR039426">
    <property type="entry name" value="TonB-dep_rcpt-like"/>
</dbReference>
<evidence type="ECO:0000259" key="9">
    <source>
        <dbReference type="Pfam" id="PF07715"/>
    </source>
</evidence>
<keyword evidence="2 7" id="KW-0813">Transport</keyword>